<dbReference type="InterPro" id="IPR029033">
    <property type="entry name" value="His_PPase_superfam"/>
</dbReference>
<reference evidence="5 6" key="1">
    <citation type="submission" date="2021-03" db="EMBL/GenBank/DDBJ databases">
        <title>Genomic Encyclopedia of Type Strains, Phase IV (KMG-IV): sequencing the most valuable type-strain genomes for metagenomic binning, comparative biology and taxonomic classification.</title>
        <authorList>
            <person name="Goeker M."/>
        </authorList>
    </citation>
    <scope>NUCLEOTIDE SEQUENCE [LARGE SCALE GENOMIC DNA]</scope>
    <source>
        <strain evidence="5 6">DSM 24004</strain>
    </source>
</reference>
<evidence type="ECO:0000256" key="4">
    <source>
        <dbReference type="ARBA" id="ARBA00023235"/>
    </source>
</evidence>
<keyword evidence="6" id="KW-1185">Reference proteome</keyword>
<evidence type="ECO:0000313" key="6">
    <source>
        <dbReference type="Proteomes" id="UP001519342"/>
    </source>
</evidence>
<dbReference type="Gene3D" id="3.40.50.1240">
    <property type="entry name" value="Phosphoglycerate mutase-like"/>
    <property type="match status" value="1"/>
</dbReference>
<dbReference type="PANTHER" id="PTHR11931">
    <property type="entry name" value="PHOSPHOGLYCERATE MUTASE"/>
    <property type="match status" value="1"/>
</dbReference>
<name>A0ABS4GD98_9FIRM</name>
<dbReference type="InterPro" id="IPR005952">
    <property type="entry name" value="Phosphogly_mut1"/>
</dbReference>
<dbReference type="PROSITE" id="PS00175">
    <property type="entry name" value="PG_MUTASE"/>
    <property type="match status" value="1"/>
</dbReference>
<keyword evidence="4" id="KW-0413">Isomerase</keyword>
<evidence type="ECO:0000256" key="2">
    <source>
        <dbReference type="ARBA" id="ARBA00012028"/>
    </source>
</evidence>
<protein>
    <recommendedName>
        <fullName evidence="2">phosphoglycerate mutase (2,3-diphosphoglycerate-dependent)</fullName>
        <ecNumber evidence="2">5.4.2.11</ecNumber>
    </recommendedName>
</protein>
<sequence length="193" mass="22487">MLYLVRHGESIGNLNKRYCGITDVELSLEGMVQAKIAGTNLKKLNISQIYTSPLKRAYKTAEIISEEISVELSAIECLKEINFGIFENMTWEEMLKDYKSETDNWINQGFEYKFPKGESYIDIIERISDFMNKINDLDNSVIVSHFGVIQSILLYYKSVNYDNLWDYQISNCDIVVLNNKKIEKIIKCNYKNF</sequence>
<dbReference type="CDD" id="cd07067">
    <property type="entry name" value="HP_PGM_like"/>
    <property type="match status" value="1"/>
</dbReference>
<dbReference type="PIRSF" id="PIRSF000709">
    <property type="entry name" value="6PFK_2-Ptase"/>
    <property type="match status" value="1"/>
</dbReference>
<dbReference type="SMART" id="SM00855">
    <property type="entry name" value="PGAM"/>
    <property type="match status" value="1"/>
</dbReference>
<proteinExistence type="inferred from homology"/>
<comment type="similarity">
    <text evidence="1">Belongs to the phosphoglycerate mutase family. BPG-dependent PGAM subfamily.</text>
</comment>
<dbReference type="Proteomes" id="UP001519342">
    <property type="component" value="Unassembled WGS sequence"/>
</dbReference>
<dbReference type="SUPFAM" id="SSF53254">
    <property type="entry name" value="Phosphoglycerate mutase-like"/>
    <property type="match status" value="1"/>
</dbReference>
<dbReference type="Pfam" id="PF00300">
    <property type="entry name" value="His_Phos_1"/>
    <property type="match status" value="1"/>
</dbReference>
<keyword evidence="3" id="KW-0324">Glycolysis</keyword>
<gene>
    <name evidence="5" type="ORF">J2Z76_001341</name>
</gene>
<organism evidence="5 6">
    <name type="scientific">Sedimentibacter acidaminivorans</name>
    <dbReference type="NCBI Taxonomy" id="913099"/>
    <lineage>
        <taxon>Bacteria</taxon>
        <taxon>Bacillati</taxon>
        <taxon>Bacillota</taxon>
        <taxon>Tissierellia</taxon>
        <taxon>Sedimentibacter</taxon>
    </lineage>
</organism>
<dbReference type="RefSeq" id="WP_209511213.1">
    <property type="nucleotide sequence ID" value="NZ_JAGGKS010000003.1"/>
</dbReference>
<evidence type="ECO:0000256" key="1">
    <source>
        <dbReference type="ARBA" id="ARBA00006717"/>
    </source>
</evidence>
<accession>A0ABS4GD98</accession>
<evidence type="ECO:0000313" key="5">
    <source>
        <dbReference type="EMBL" id="MBP1925482.1"/>
    </source>
</evidence>
<evidence type="ECO:0000256" key="3">
    <source>
        <dbReference type="ARBA" id="ARBA00023152"/>
    </source>
</evidence>
<dbReference type="InterPro" id="IPR013078">
    <property type="entry name" value="His_Pase_superF_clade-1"/>
</dbReference>
<dbReference type="InterPro" id="IPR001345">
    <property type="entry name" value="PG/BPGM_mutase_AS"/>
</dbReference>
<comment type="caution">
    <text evidence="5">The sequence shown here is derived from an EMBL/GenBank/DDBJ whole genome shotgun (WGS) entry which is preliminary data.</text>
</comment>
<dbReference type="EC" id="5.4.2.11" evidence="2"/>
<dbReference type="EMBL" id="JAGGKS010000003">
    <property type="protein sequence ID" value="MBP1925482.1"/>
    <property type="molecule type" value="Genomic_DNA"/>
</dbReference>